<dbReference type="GO" id="GO:0016798">
    <property type="term" value="F:hydrolase activity, acting on glycosyl bonds"/>
    <property type="evidence" value="ECO:0007669"/>
    <property type="project" value="UniProtKB-KW"/>
</dbReference>
<reference evidence="6 8" key="1">
    <citation type="submission" date="2020-10" db="EMBL/GenBank/DDBJ databases">
        <title>Connecting structure to function with the recovery of over 1000 high-quality activated sludge metagenome-assembled genomes encoding full-length rRNA genes using long-read sequencing.</title>
        <authorList>
            <person name="Singleton C.M."/>
            <person name="Petriglieri F."/>
            <person name="Kristensen J.M."/>
            <person name="Kirkegaard R.H."/>
            <person name="Michaelsen T.Y."/>
            <person name="Andersen M.H."/>
            <person name="Karst S.M."/>
            <person name="Dueholm M.S."/>
            <person name="Nielsen P.H."/>
            <person name="Albertsen M."/>
        </authorList>
    </citation>
    <scope>NUCLEOTIDE SEQUENCE [LARGE SCALE GENOMIC DNA]</scope>
    <source>
        <strain evidence="6">Ega_18-Q3-R5-49_MAXAC.001</strain>
        <strain evidence="7">Ribe_18-Q3-R11-54_MAXAC.001</strain>
    </source>
</reference>
<dbReference type="SUPFAM" id="SSF49299">
    <property type="entry name" value="PKD domain"/>
    <property type="match status" value="2"/>
</dbReference>
<organism evidence="6 8">
    <name type="scientific">Candidatus Phosphoribacter hodrii</name>
    <dbReference type="NCBI Taxonomy" id="2953743"/>
    <lineage>
        <taxon>Bacteria</taxon>
        <taxon>Bacillati</taxon>
        <taxon>Actinomycetota</taxon>
        <taxon>Actinomycetes</taxon>
        <taxon>Micrococcales</taxon>
        <taxon>Dermatophilaceae</taxon>
        <taxon>Candidatus Phosphoribacter</taxon>
    </lineage>
</organism>
<evidence type="ECO:0000259" key="4">
    <source>
        <dbReference type="PROSITE" id="PS50093"/>
    </source>
</evidence>
<keyword evidence="1" id="KW-0326">Glycosidase</keyword>
<keyword evidence="3" id="KW-0732">Signal</keyword>
<dbReference type="InterPro" id="IPR013783">
    <property type="entry name" value="Ig-like_fold"/>
</dbReference>
<dbReference type="PROSITE" id="PS50853">
    <property type="entry name" value="FN3"/>
    <property type="match status" value="1"/>
</dbReference>
<feature type="domain" description="Fibronectin type-III" evidence="5">
    <location>
        <begin position="207"/>
        <end position="296"/>
    </location>
</feature>
<evidence type="ECO:0000313" key="8">
    <source>
        <dbReference type="Proteomes" id="UP000726105"/>
    </source>
</evidence>
<dbReference type="SMART" id="SM00089">
    <property type="entry name" value="PKD"/>
    <property type="match status" value="2"/>
</dbReference>
<comment type="caution">
    <text evidence="6">The sequence shown here is derived from an EMBL/GenBank/DDBJ whole genome shotgun (WGS) entry which is preliminary data.</text>
</comment>
<dbReference type="EMBL" id="JADKGK010000015">
    <property type="protein sequence ID" value="MBL0003830.1"/>
    <property type="molecule type" value="Genomic_DNA"/>
</dbReference>
<name>A0A935M7V9_9MICO</name>
<sequence>MPMLLVALLFGALVMPSAAASPVPAAGTSLNTVKAVIAPGTYGGQIPATVTFNGSGSYCVELCSIASWSWNFGDGATGTGAVASHTYTTSGNFTVTLTVVSNEGVTDTVTTQLMTVQQTIASFTMTPSAGVLPVTASFDASASSSNWDRPIVSYAWDFGDGTTGTGRLTTHTYTTPGVRYITLTVTDSMGTIKSTSGAITVQDPLLAPNNLRATSPAKGITSLTWTNRTVMVTNLTVERCTGSTCTNFVAVGSVSGAYTSFGESGLRSGTTVRYRVRATSYLGTSVVSSSVSVKVR</sequence>
<dbReference type="InterPro" id="IPR000601">
    <property type="entry name" value="PKD_dom"/>
</dbReference>
<keyword evidence="2" id="KW-0624">Polysaccharide degradation</keyword>
<dbReference type="InterPro" id="IPR022409">
    <property type="entry name" value="PKD/Chitinase_dom"/>
</dbReference>
<dbReference type="InterPro" id="IPR003961">
    <property type="entry name" value="FN3_dom"/>
</dbReference>
<evidence type="ECO:0000256" key="1">
    <source>
        <dbReference type="ARBA" id="ARBA00023295"/>
    </source>
</evidence>
<dbReference type="GO" id="GO:0000272">
    <property type="term" value="P:polysaccharide catabolic process"/>
    <property type="evidence" value="ECO:0007669"/>
    <property type="project" value="UniProtKB-KW"/>
</dbReference>
<feature type="domain" description="PKD" evidence="4">
    <location>
        <begin position="119"/>
        <end position="202"/>
    </location>
</feature>
<dbReference type="Proteomes" id="UP000886632">
    <property type="component" value="Unassembled WGS sequence"/>
</dbReference>
<evidence type="ECO:0000256" key="2">
    <source>
        <dbReference type="ARBA" id="ARBA00023326"/>
    </source>
</evidence>
<evidence type="ECO:0000313" key="7">
    <source>
        <dbReference type="EMBL" id="MBL0003830.1"/>
    </source>
</evidence>
<dbReference type="InterPro" id="IPR035986">
    <property type="entry name" value="PKD_dom_sf"/>
</dbReference>
<feature type="chain" id="PRO_5038277315" evidence="3">
    <location>
        <begin position="21"/>
        <end position="296"/>
    </location>
</feature>
<feature type="signal peptide" evidence="3">
    <location>
        <begin position="1"/>
        <end position="20"/>
    </location>
</feature>
<proteinExistence type="predicted"/>
<keyword evidence="2" id="KW-0119">Carbohydrate metabolism</keyword>
<feature type="domain" description="PKD" evidence="4">
    <location>
        <begin position="66"/>
        <end position="111"/>
    </location>
</feature>
<dbReference type="AlphaFoldDB" id="A0A935M7V9"/>
<dbReference type="Gene3D" id="2.60.40.10">
    <property type="entry name" value="Immunoglobulins"/>
    <property type="match status" value="3"/>
</dbReference>
<protein>
    <submittedName>
        <fullName evidence="6">PKD domain-containing protein</fullName>
    </submittedName>
</protein>
<keyword evidence="1" id="KW-0378">Hydrolase</keyword>
<dbReference type="CDD" id="cd00146">
    <property type="entry name" value="PKD"/>
    <property type="match status" value="1"/>
</dbReference>
<dbReference type="SUPFAM" id="SSF49265">
    <property type="entry name" value="Fibronectin type III"/>
    <property type="match status" value="1"/>
</dbReference>
<dbReference type="InterPro" id="IPR036116">
    <property type="entry name" value="FN3_sf"/>
</dbReference>
<gene>
    <name evidence="6" type="ORF">IPI13_14640</name>
    <name evidence="7" type="ORF">IPP00_07480</name>
</gene>
<evidence type="ECO:0000259" key="5">
    <source>
        <dbReference type="PROSITE" id="PS50853"/>
    </source>
</evidence>
<dbReference type="Proteomes" id="UP000726105">
    <property type="component" value="Unassembled WGS sequence"/>
</dbReference>
<dbReference type="EMBL" id="JADJIB010000005">
    <property type="protein sequence ID" value="MBK7274344.1"/>
    <property type="molecule type" value="Genomic_DNA"/>
</dbReference>
<dbReference type="PROSITE" id="PS50093">
    <property type="entry name" value="PKD"/>
    <property type="match status" value="2"/>
</dbReference>
<evidence type="ECO:0000313" key="6">
    <source>
        <dbReference type="EMBL" id="MBK7274344.1"/>
    </source>
</evidence>
<accession>A0A935M7V9</accession>
<dbReference type="Pfam" id="PF18911">
    <property type="entry name" value="PKD_4"/>
    <property type="match status" value="2"/>
</dbReference>
<evidence type="ECO:0000256" key="3">
    <source>
        <dbReference type="SAM" id="SignalP"/>
    </source>
</evidence>